<evidence type="ECO:0000259" key="4">
    <source>
        <dbReference type="SMART" id="SM00331"/>
    </source>
</evidence>
<feature type="transmembrane region" description="Helical" evidence="3">
    <location>
        <begin position="56"/>
        <end position="74"/>
    </location>
</feature>
<gene>
    <name evidence="5" type="ORF">JGS22_015685</name>
</gene>
<feature type="compositionally biased region" description="Gly residues" evidence="2">
    <location>
        <begin position="379"/>
        <end position="388"/>
    </location>
</feature>
<name>A0A949JPS9_9ACTN</name>
<feature type="transmembrane region" description="Helical" evidence="3">
    <location>
        <begin position="86"/>
        <end position="103"/>
    </location>
</feature>
<dbReference type="Gene3D" id="3.60.40.10">
    <property type="entry name" value="PPM-type phosphatase domain"/>
    <property type="match status" value="1"/>
</dbReference>
<dbReference type="SUPFAM" id="SSF81606">
    <property type="entry name" value="PP2C-like"/>
    <property type="match status" value="1"/>
</dbReference>
<dbReference type="RefSeq" id="WP_211038523.1">
    <property type="nucleotide sequence ID" value="NZ_JAELVF020000001.1"/>
</dbReference>
<dbReference type="PANTHER" id="PTHR43156">
    <property type="entry name" value="STAGE II SPORULATION PROTEIN E-RELATED"/>
    <property type="match status" value="1"/>
</dbReference>
<dbReference type="InterPro" id="IPR001932">
    <property type="entry name" value="PPM-type_phosphatase-like_dom"/>
</dbReference>
<dbReference type="Pfam" id="PF07228">
    <property type="entry name" value="SpoIIE"/>
    <property type="match status" value="1"/>
</dbReference>
<dbReference type="GO" id="GO:0016791">
    <property type="term" value="F:phosphatase activity"/>
    <property type="evidence" value="ECO:0007669"/>
    <property type="project" value="TreeGrafter"/>
</dbReference>
<protein>
    <submittedName>
        <fullName evidence="5">Serine/threonine-protein phosphatase</fullName>
    </submittedName>
</protein>
<dbReference type="Proteomes" id="UP000694501">
    <property type="component" value="Unassembled WGS sequence"/>
</dbReference>
<organism evidence="5 6">
    <name type="scientific">Streptomyces tardus</name>
    <dbReference type="NCBI Taxonomy" id="2780544"/>
    <lineage>
        <taxon>Bacteria</taxon>
        <taxon>Bacillati</taxon>
        <taxon>Actinomycetota</taxon>
        <taxon>Actinomycetes</taxon>
        <taxon>Kitasatosporales</taxon>
        <taxon>Streptomycetaceae</taxon>
        <taxon>Streptomyces</taxon>
    </lineage>
</organism>
<dbReference type="EMBL" id="JAELVF020000001">
    <property type="protein sequence ID" value="MBU7599011.1"/>
    <property type="molecule type" value="Genomic_DNA"/>
</dbReference>
<accession>A0A949JPS9</accession>
<keyword evidence="3" id="KW-1133">Transmembrane helix</keyword>
<evidence type="ECO:0000256" key="3">
    <source>
        <dbReference type="SAM" id="Phobius"/>
    </source>
</evidence>
<comment type="caution">
    <text evidence="5">The sequence shown here is derived from an EMBL/GenBank/DDBJ whole genome shotgun (WGS) entry which is preliminary data.</text>
</comment>
<keyword evidence="1" id="KW-0378">Hydrolase</keyword>
<proteinExistence type="predicted"/>
<keyword evidence="3" id="KW-0472">Membrane</keyword>
<feature type="region of interest" description="Disordered" evidence="2">
    <location>
        <begin position="363"/>
        <end position="388"/>
    </location>
</feature>
<dbReference type="AlphaFoldDB" id="A0A949JPS9"/>
<sequence>MVARGGRRLEWLMRLLPAVVLPLAVLLNVMDSVPDLGLPLFAATPLIVATFFSPRAGAVMAGICLVVVTVLDVVRGRSLVETTVDILAVGLVNAIGVWVAHVARQRETDLGVARRIAEFAQNAVLPRPPAHVGKLRCDARYRPALSEAQVGGDFYGIAAAPSGVRAMIGDVRGKGVEAVAAVAVAVGAFREHAEDAESLAELAARIDRALVREDHWMEETAVLEGFSTVLLAEVDTATDTVRLLNFGHTEPYLVTAERVVRAPLGESWLPLGSGLGDPRSVGPPKEVPFPPGTALLLLTDGVTEARNAERRFFDPELHMPPTATDDPVLLADVLVDRVGRWTGGARQDDMALLVLTHAAAEPDPRLGSSVRSAGSAADGIGGSVSDGK</sequence>
<evidence type="ECO:0000256" key="2">
    <source>
        <dbReference type="SAM" id="MobiDB-lite"/>
    </source>
</evidence>
<keyword evidence="6" id="KW-1185">Reference proteome</keyword>
<dbReference type="InterPro" id="IPR036457">
    <property type="entry name" value="PPM-type-like_dom_sf"/>
</dbReference>
<evidence type="ECO:0000256" key="1">
    <source>
        <dbReference type="ARBA" id="ARBA00022801"/>
    </source>
</evidence>
<dbReference type="InterPro" id="IPR052016">
    <property type="entry name" value="Bact_Sigma-Reg"/>
</dbReference>
<feature type="domain" description="PPM-type phosphatase" evidence="4">
    <location>
        <begin position="135"/>
        <end position="357"/>
    </location>
</feature>
<keyword evidence="3" id="KW-0812">Transmembrane</keyword>
<evidence type="ECO:0000313" key="5">
    <source>
        <dbReference type="EMBL" id="MBU7599011.1"/>
    </source>
</evidence>
<evidence type="ECO:0000313" key="6">
    <source>
        <dbReference type="Proteomes" id="UP000694501"/>
    </source>
</evidence>
<reference evidence="5" key="1">
    <citation type="submission" date="2021-06" db="EMBL/GenBank/DDBJ databases">
        <title>Sequencing of actinobacteria type strains.</title>
        <authorList>
            <person name="Nguyen G.-S."/>
            <person name="Wentzel A."/>
        </authorList>
    </citation>
    <scope>NUCLEOTIDE SEQUENCE</scope>
    <source>
        <strain evidence="5">P38-E01</strain>
    </source>
</reference>
<dbReference type="PANTHER" id="PTHR43156:SF2">
    <property type="entry name" value="STAGE II SPORULATION PROTEIN E"/>
    <property type="match status" value="1"/>
</dbReference>
<dbReference type="SMART" id="SM00331">
    <property type="entry name" value="PP2C_SIG"/>
    <property type="match status" value="1"/>
</dbReference>